<organism evidence="4 5">
    <name type="scientific">Fusarium redolens</name>
    <dbReference type="NCBI Taxonomy" id="48865"/>
    <lineage>
        <taxon>Eukaryota</taxon>
        <taxon>Fungi</taxon>
        <taxon>Dikarya</taxon>
        <taxon>Ascomycota</taxon>
        <taxon>Pezizomycotina</taxon>
        <taxon>Sordariomycetes</taxon>
        <taxon>Hypocreomycetidae</taxon>
        <taxon>Hypocreales</taxon>
        <taxon>Nectriaceae</taxon>
        <taxon>Fusarium</taxon>
        <taxon>Fusarium redolens species complex</taxon>
    </lineage>
</organism>
<evidence type="ECO:0000313" key="5">
    <source>
        <dbReference type="Proteomes" id="UP000720189"/>
    </source>
</evidence>
<evidence type="ECO:0000256" key="3">
    <source>
        <dbReference type="SAM" id="SignalP"/>
    </source>
</evidence>
<comment type="caution">
    <text evidence="4">The sequence shown here is derived from an EMBL/GenBank/DDBJ whole genome shotgun (WGS) entry which is preliminary data.</text>
</comment>
<dbReference type="AlphaFoldDB" id="A0A9P9JVH9"/>
<keyword evidence="2" id="KW-0812">Transmembrane</keyword>
<dbReference type="Proteomes" id="UP000720189">
    <property type="component" value="Unassembled WGS sequence"/>
</dbReference>
<feature type="chain" id="PRO_5040131953" evidence="3">
    <location>
        <begin position="20"/>
        <end position="405"/>
    </location>
</feature>
<proteinExistence type="predicted"/>
<keyword evidence="5" id="KW-1185">Reference proteome</keyword>
<feature type="transmembrane region" description="Helical" evidence="2">
    <location>
        <begin position="174"/>
        <end position="193"/>
    </location>
</feature>
<evidence type="ECO:0000256" key="2">
    <source>
        <dbReference type="SAM" id="Phobius"/>
    </source>
</evidence>
<accession>A0A9P9JVH9</accession>
<sequence length="405" mass="45598">MEFLLSCFYLVSFCVWILCSRVPKLRLALVDKINIRRAKEKKADSLCQMIEYNVKKSYTALLEADDSDQSGFAPPRITRALISILIAIQNLIALGHASRADEPIRGVVLCSGKLALTNLFPLFLFGSHEIILVKVLRHSRQQVLWAHSLFAWIVLLETVIHVGLSLFLTSGLSWIMAFMASRTSVALCVSLYLAIRMQTRVRRTFHGIVGIISILGGMFHLLQSTASLLLGLGIIGLGATGIHGLWRPGSIENATPKGNARRYVELKVRVPDSKHDFYIKSRGTFYRVAWVTGQDSSQYEATVLLPPSAIEDRPVSRTTREEVRVTCDGLLRAPLSPYTYLAKDLDIIATESGIFEGYSCFKWRQRLLEPKNSPYFKTNTLRRIRREENSIEKAKNSATILLERL</sequence>
<evidence type="ECO:0000256" key="1">
    <source>
        <dbReference type="SAM" id="Coils"/>
    </source>
</evidence>
<dbReference type="OrthoDB" id="5092315at2759"/>
<name>A0A9P9JVH9_FUSRE</name>
<feature type="transmembrane region" description="Helical" evidence="2">
    <location>
        <begin position="205"/>
        <end position="222"/>
    </location>
</feature>
<keyword evidence="3" id="KW-0732">Signal</keyword>
<protein>
    <submittedName>
        <fullName evidence="4">Uncharacterized protein</fullName>
    </submittedName>
</protein>
<feature type="transmembrane region" description="Helical" evidence="2">
    <location>
        <begin position="119"/>
        <end position="137"/>
    </location>
</feature>
<feature type="signal peptide" evidence="3">
    <location>
        <begin position="1"/>
        <end position="19"/>
    </location>
</feature>
<keyword evidence="2" id="KW-0472">Membrane</keyword>
<dbReference type="EMBL" id="JAGMUX010000018">
    <property type="protein sequence ID" value="KAH7233925.1"/>
    <property type="molecule type" value="Genomic_DNA"/>
</dbReference>
<reference evidence="4" key="1">
    <citation type="journal article" date="2021" name="Nat. Commun.">
        <title>Genetic determinants of endophytism in the Arabidopsis root mycobiome.</title>
        <authorList>
            <person name="Mesny F."/>
            <person name="Miyauchi S."/>
            <person name="Thiergart T."/>
            <person name="Pickel B."/>
            <person name="Atanasova L."/>
            <person name="Karlsson M."/>
            <person name="Huettel B."/>
            <person name="Barry K.W."/>
            <person name="Haridas S."/>
            <person name="Chen C."/>
            <person name="Bauer D."/>
            <person name="Andreopoulos W."/>
            <person name="Pangilinan J."/>
            <person name="LaButti K."/>
            <person name="Riley R."/>
            <person name="Lipzen A."/>
            <person name="Clum A."/>
            <person name="Drula E."/>
            <person name="Henrissat B."/>
            <person name="Kohler A."/>
            <person name="Grigoriev I.V."/>
            <person name="Martin F.M."/>
            <person name="Hacquard S."/>
        </authorList>
    </citation>
    <scope>NUCLEOTIDE SEQUENCE</scope>
    <source>
        <strain evidence="4">MPI-CAGE-AT-0023</strain>
    </source>
</reference>
<evidence type="ECO:0000313" key="4">
    <source>
        <dbReference type="EMBL" id="KAH7233925.1"/>
    </source>
</evidence>
<keyword evidence="1" id="KW-0175">Coiled coil</keyword>
<keyword evidence="2" id="KW-1133">Transmembrane helix</keyword>
<dbReference type="RefSeq" id="XP_046044270.1">
    <property type="nucleotide sequence ID" value="XM_046188618.1"/>
</dbReference>
<gene>
    <name evidence="4" type="ORF">BKA55DRAFT_523048</name>
</gene>
<feature type="transmembrane region" description="Helical" evidence="2">
    <location>
        <begin position="149"/>
        <end position="168"/>
    </location>
</feature>
<feature type="coiled-coil region" evidence="1">
    <location>
        <begin position="377"/>
        <end position="404"/>
    </location>
</feature>
<dbReference type="GeneID" id="70218572"/>